<dbReference type="Proteomes" id="UP000232688">
    <property type="component" value="Unassembled WGS sequence"/>
</dbReference>
<dbReference type="InterPro" id="IPR036849">
    <property type="entry name" value="Enolase-like_C_sf"/>
</dbReference>
<dbReference type="GO" id="GO:0046872">
    <property type="term" value="F:metal ion binding"/>
    <property type="evidence" value="ECO:0007669"/>
    <property type="project" value="UniProtKB-KW"/>
</dbReference>
<organism evidence="3 4">
    <name type="scientific">Rhizophagus irregularis</name>
    <dbReference type="NCBI Taxonomy" id="588596"/>
    <lineage>
        <taxon>Eukaryota</taxon>
        <taxon>Fungi</taxon>
        <taxon>Fungi incertae sedis</taxon>
        <taxon>Mucoromycota</taxon>
        <taxon>Glomeromycotina</taxon>
        <taxon>Glomeromycetes</taxon>
        <taxon>Glomerales</taxon>
        <taxon>Glomeraceae</taxon>
        <taxon>Rhizophagus</taxon>
    </lineage>
</organism>
<dbReference type="PROSITE" id="PS51186">
    <property type="entry name" value="GNAT"/>
    <property type="match status" value="1"/>
</dbReference>
<dbReference type="PANTHER" id="PTHR48073">
    <property type="entry name" value="O-SUCCINYLBENZOATE SYNTHASE-RELATED"/>
    <property type="match status" value="1"/>
</dbReference>
<evidence type="ECO:0000256" key="1">
    <source>
        <dbReference type="ARBA" id="ARBA00022723"/>
    </source>
</evidence>
<dbReference type="InterPro" id="IPR029065">
    <property type="entry name" value="Enolase_C-like"/>
</dbReference>
<dbReference type="InterPro" id="IPR016181">
    <property type="entry name" value="Acyl_CoA_acyltransferase"/>
</dbReference>
<dbReference type="EMBL" id="LLXH01004336">
    <property type="protein sequence ID" value="PKC53351.1"/>
    <property type="molecule type" value="Genomic_DNA"/>
</dbReference>
<dbReference type="SUPFAM" id="SSF55729">
    <property type="entry name" value="Acyl-CoA N-acyltransferases (Nat)"/>
    <property type="match status" value="1"/>
</dbReference>
<dbReference type="Gene3D" id="3.20.20.120">
    <property type="entry name" value="Enolase-like C-terminal domain"/>
    <property type="match status" value="1"/>
</dbReference>
<gene>
    <name evidence="3" type="ORF">RhiirA1_404376</name>
</gene>
<dbReference type="PANTHER" id="PTHR48073:SF2">
    <property type="entry name" value="O-SUCCINYLBENZOATE SYNTHASE"/>
    <property type="match status" value="1"/>
</dbReference>
<feature type="domain" description="N-acetyltransferase" evidence="2">
    <location>
        <begin position="160"/>
        <end position="310"/>
    </location>
</feature>
<dbReference type="InterPro" id="IPR000182">
    <property type="entry name" value="GNAT_dom"/>
</dbReference>
<dbReference type="AlphaFoldDB" id="A0A2N0QQM1"/>
<protein>
    <submittedName>
        <fullName evidence="3">Enolase C-terminal domain-like protein</fullName>
    </submittedName>
</protein>
<dbReference type="Pfam" id="PF13378">
    <property type="entry name" value="MR_MLE_C"/>
    <property type="match status" value="1"/>
</dbReference>
<name>A0A2N0QQM1_9GLOM</name>
<reference evidence="3 4" key="2">
    <citation type="submission" date="2017-10" db="EMBL/GenBank/DDBJ databases">
        <title>Genome analyses suggest a sexual origin of heterokaryosis in a supposedly ancient asexual fungus.</title>
        <authorList>
            <person name="Corradi N."/>
            <person name="Sedzielewska K."/>
            <person name="Noel J."/>
            <person name="Charron P."/>
            <person name="Farinelli L."/>
            <person name="Marton T."/>
            <person name="Kruger M."/>
            <person name="Pelin A."/>
            <person name="Brachmann A."/>
            <person name="Corradi N."/>
        </authorList>
    </citation>
    <scope>NUCLEOTIDE SEQUENCE [LARGE SCALE GENOMIC DNA]</scope>
    <source>
        <strain evidence="3 4">A1</strain>
    </source>
</reference>
<proteinExistence type="predicted"/>
<comment type="caution">
    <text evidence="3">The sequence shown here is derived from an EMBL/GenBank/DDBJ whole genome shotgun (WGS) entry which is preliminary data.</text>
</comment>
<dbReference type="Gene3D" id="3.40.630.30">
    <property type="match status" value="1"/>
</dbReference>
<evidence type="ECO:0000313" key="3">
    <source>
        <dbReference type="EMBL" id="PKC53351.1"/>
    </source>
</evidence>
<reference evidence="3 4" key="1">
    <citation type="submission" date="2017-10" db="EMBL/GenBank/DDBJ databases">
        <title>Extensive intraspecific genome diversity in a model arbuscular mycorrhizal fungus.</title>
        <authorList>
            <person name="Chen E.C.H."/>
            <person name="Morin E."/>
            <person name="Baudet D."/>
            <person name="Noel J."/>
            <person name="Ndikumana S."/>
            <person name="Charron P."/>
            <person name="St-Onge C."/>
            <person name="Giorgi J."/>
            <person name="Grigoriev I.V."/>
            <person name="Roux C."/>
            <person name="Martin F.M."/>
            <person name="Corradi N."/>
        </authorList>
    </citation>
    <scope>NUCLEOTIDE SEQUENCE [LARGE SCALE GENOMIC DNA]</scope>
    <source>
        <strain evidence="3 4">A1</strain>
    </source>
</reference>
<sequence length="359" mass="40424">GWENSANTLSALRHLEDLGIDWLEQPVDQNDIDGMVEIKSKSSIPQMIDEGIKDMKDMREIIAKRAADKVNIKLMKCGGIYPAMKLANMAEMAGIECQVGSMVESSIGSAAGFHVAFSKKIMKSVELTGPLKFSKDIGDLKESYQIPFIQLNERPGLGVTEIVCEALPNKEILQPLSEEEFSYIVSDNGLLIGAYVAESLIAFRAVVVPKIDEEHLGYDLGLTEEADLKRIMYQEISNVHPDYRGHGLQKTLAKVIMQQIDKDKFDYLCTTVMPYNIPSLKDKFSQGFYIIGVKYIYGGKLRYVFALNLQKKTQYEKETLEISMGDIEGQQQLLKDGFVGVLMKPKEDDWVVEYRKLIK</sequence>
<dbReference type="VEuPathDB" id="FungiDB:RhiirA1_404376"/>
<keyword evidence="1" id="KW-0479">Metal-binding</keyword>
<feature type="non-terminal residue" evidence="3">
    <location>
        <position position="1"/>
    </location>
</feature>
<accession>A0A2N0QQM1</accession>
<evidence type="ECO:0000313" key="4">
    <source>
        <dbReference type="Proteomes" id="UP000232688"/>
    </source>
</evidence>
<dbReference type="GO" id="GO:0016747">
    <property type="term" value="F:acyltransferase activity, transferring groups other than amino-acyl groups"/>
    <property type="evidence" value="ECO:0007669"/>
    <property type="project" value="InterPro"/>
</dbReference>
<evidence type="ECO:0000259" key="2">
    <source>
        <dbReference type="PROSITE" id="PS51186"/>
    </source>
</evidence>
<dbReference type="SUPFAM" id="SSF51604">
    <property type="entry name" value="Enolase C-terminal domain-like"/>
    <property type="match status" value="1"/>
</dbReference>